<evidence type="ECO:0008006" key="3">
    <source>
        <dbReference type="Google" id="ProtNLM"/>
    </source>
</evidence>
<gene>
    <name evidence="1" type="ORF">EV644_12982</name>
</gene>
<dbReference type="Gene3D" id="3.40.109.10">
    <property type="entry name" value="NADH Oxidase"/>
    <property type="match status" value="1"/>
</dbReference>
<dbReference type="Proteomes" id="UP000295818">
    <property type="component" value="Unassembled WGS sequence"/>
</dbReference>
<evidence type="ECO:0000313" key="2">
    <source>
        <dbReference type="Proteomes" id="UP000295818"/>
    </source>
</evidence>
<name>A0ABY2B8K5_9ACTN</name>
<evidence type="ECO:0000313" key="1">
    <source>
        <dbReference type="EMBL" id="TCO11713.1"/>
    </source>
</evidence>
<protein>
    <recommendedName>
        <fullName evidence="3">Nitroreductase family protein</fullName>
    </recommendedName>
</protein>
<proteinExistence type="predicted"/>
<dbReference type="EMBL" id="SLWM01000029">
    <property type="protein sequence ID" value="TCO11713.1"/>
    <property type="molecule type" value="Genomic_DNA"/>
</dbReference>
<dbReference type="InterPro" id="IPR000415">
    <property type="entry name" value="Nitroreductase-like"/>
</dbReference>
<accession>A0ABY2B8K5</accession>
<organism evidence="1 2">
    <name type="scientific">Kribbella orskensis</name>
    <dbReference type="NCBI Taxonomy" id="2512216"/>
    <lineage>
        <taxon>Bacteria</taxon>
        <taxon>Bacillati</taxon>
        <taxon>Actinomycetota</taxon>
        <taxon>Actinomycetes</taxon>
        <taxon>Propionibacteriales</taxon>
        <taxon>Kribbellaceae</taxon>
        <taxon>Kribbella</taxon>
    </lineage>
</organism>
<sequence>MLSTGGDTRADQVAAGIALERVLLTATRDDLKASFLNQPLEFDDLRRTVQQTTGKPGFAQMVIRFGHSTVTATTPRRPVEAVVHTRTEEL</sequence>
<comment type="caution">
    <text evidence="1">The sequence shown here is derived from an EMBL/GenBank/DDBJ whole genome shotgun (WGS) entry which is preliminary data.</text>
</comment>
<reference evidence="1 2" key="1">
    <citation type="journal article" date="2015" name="Stand. Genomic Sci.">
        <title>Genomic Encyclopedia of Bacterial and Archaeal Type Strains, Phase III: the genomes of soil and plant-associated and newly described type strains.</title>
        <authorList>
            <person name="Whitman W.B."/>
            <person name="Woyke T."/>
            <person name="Klenk H.P."/>
            <person name="Zhou Y."/>
            <person name="Lilburn T.G."/>
            <person name="Beck B.J."/>
            <person name="De Vos P."/>
            <person name="Vandamme P."/>
            <person name="Eisen J.A."/>
            <person name="Garrity G."/>
            <person name="Hugenholtz P."/>
            <person name="Kyrpides N.C."/>
        </authorList>
    </citation>
    <scope>NUCLEOTIDE SEQUENCE [LARGE SCALE GENOMIC DNA]</scope>
    <source>
        <strain evidence="1 2">VKM Ac-2538</strain>
    </source>
</reference>
<keyword evidence="2" id="KW-1185">Reference proteome</keyword>
<dbReference type="RefSeq" id="WP_158293074.1">
    <property type="nucleotide sequence ID" value="NZ_SLWM01000029.1"/>
</dbReference>